<dbReference type="OrthoDB" id="2432695at2759"/>
<reference evidence="1" key="1">
    <citation type="submission" date="2021-06" db="EMBL/GenBank/DDBJ databases">
        <authorList>
            <person name="Kallberg Y."/>
            <person name="Tangrot J."/>
            <person name="Rosling A."/>
        </authorList>
    </citation>
    <scope>NUCLEOTIDE SEQUENCE</scope>
    <source>
        <strain evidence="1">MA453B</strain>
    </source>
</reference>
<dbReference type="Proteomes" id="UP000789405">
    <property type="component" value="Unassembled WGS sequence"/>
</dbReference>
<accession>A0A9N9NY81</accession>
<keyword evidence="2" id="KW-1185">Reference proteome</keyword>
<dbReference type="AlphaFoldDB" id="A0A9N9NY81"/>
<name>A0A9N9NY81_9GLOM</name>
<evidence type="ECO:0000313" key="2">
    <source>
        <dbReference type="Proteomes" id="UP000789405"/>
    </source>
</evidence>
<proteinExistence type="predicted"/>
<dbReference type="EMBL" id="CAJVPY010019386">
    <property type="protein sequence ID" value="CAG8771351.1"/>
    <property type="molecule type" value="Genomic_DNA"/>
</dbReference>
<gene>
    <name evidence="1" type="ORF">DERYTH_LOCUS18718</name>
</gene>
<protein>
    <submittedName>
        <fullName evidence="1">17703_t:CDS:1</fullName>
    </submittedName>
</protein>
<evidence type="ECO:0000313" key="1">
    <source>
        <dbReference type="EMBL" id="CAG8771351.1"/>
    </source>
</evidence>
<feature type="non-terminal residue" evidence="1">
    <location>
        <position position="176"/>
    </location>
</feature>
<sequence>TSQLRERFARQVKQPDLKDANLVLNIRTRWNPTYDMLARALEMHEALDAIIYLNKKLKAFKANISSLSINTIVSTSEPYTSLNNNGTESPSMSPTSLLLIAINHQLQDLLYHQKRKKSTKLGAISNKQTVSESGSELLTSDDNKRSIVTKKTYSISDDEIHSAEERSDDIIRPIIF</sequence>
<organism evidence="1 2">
    <name type="scientific">Dentiscutata erythropus</name>
    <dbReference type="NCBI Taxonomy" id="1348616"/>
    <lineage>
        <taxon>Eukaryota</taxon>
        <taxon>Fungi</taxon>
        <taxon>Fungi incertae sedis</taxon>
        <taxon>Mucoromycota</taxon>
        <taxon>Glomeromycotina</taxon>
        <taxon>Glomeromycetes</taxon>
        <taxon>Diversisporales</taxon>
        <taxon>Gigasporaceae</taxon>
        <taxon>Dentiscutata</taxon>
    </lineage>
</organism>
<comment type="caution">
    <text evidence="1">The sequence shown here is derived from an EMBL/GenBank/DDBJ whole genome shotgun (WGS) entry which is preliminary data.</text>
</comment>